<dbReference type="CDD" id="cd03801">
    <property type="entry name" value="GT4_PimA-like"/>
    <property type="match status" value="1"/>
</dbReference>
<dbReference type="InterPro" id="IPR001296">
    <property type="entry name" value="Glyco_trans_1"/>
</dbReference>
<dbReference type="AlphaFoldDB" id="A0AAJ0U6W8"/>
<comment type="caution">
    <text evidence="3">The sequence shown here is derived from an EMBL/GenBank/DDBJ whole genome shotgun (WGS) entry which is preliminary data.</text>
</comment>
<dbReference type="GO" id="GO:0016757">
    <property type="term" value="F:glycosyltransferase activity"/>
    <property type="evidence" value="ECO:0007669"/>
    <property type="project" value="InterPro"/>
</dbReference>
<dbReference type="Gene3D" id="3.40.50.2000">
    <property type="entry name" value="Glycogen Phosphorylase B"/>
    <property type="match status" value="2"/>
</dbReference>
<reference evidence="3" key="2">
    <citation type="journal article" date="2020" name="Microorganisms">
        <title>Osmotic Adaptation and Compatible Solute Biosynthesis of Phototrophic Bacteria as Revealed from Genome Analyses.</title>
        <authorList>
            <person name="Imhoff J.F."/>
            <person name="Rahn T."/>
            <person name="Kunzel S."/>
            <person name="Keller A."/>
            <person name="Neulinger S.C."/>
        </authorList>
    </citation>
    <scope>NUCLEOTIDE SEQUENCE</scope>
    <source>
        <strain evidence="3">DSM 11080</strain>
    </source>
</reference>
<evidence type="ECO:0000259" key="2">
    <source>
        <dbReference type="Pfam" id="PF13439"/>
    </source>
</evidence>
<dbReference type="Proteomes" id="UP001296776">
    <property type="component" value="Unassembled WGS sequence"/>
</dbReference>
<feature type="domain" description="Glycosyl transferase family 1" evidence="1">
    <location>
        <begin position="213"/>
        <end position="373"/>
    </location>
</feature>
<dbReference type="InterPro" id="IPR028098">
    <property type="entry name" value="Glyco_trans_4-like_N"/>
</dbReference>
<name>A0AAJ0U6W8_9GAMM</name>
<evidence type="ECO:0000259" key="1">
    <source>
        <dbReference type="Pfam" id="PF00534"/>
    </source>
</evidence>
<dbReference type="GO" id="GO:1901135">
    <property type="term" value="P:carbohydrate derivative metabolic process"/>
    <property type="evidence" value="ECO:0007669"/>
    <property type="project" value="UniProtKB-ARBA"/>
</dbReference>
<proteinExistence type="predicted"/>
<dbReference type="EMBL" id="NRSJ01000040">
    <property type="protein sequence ID" value="MBK1706376.1"/>
    <property type="molecule type" value="Genomic_DNA"/>
</dbReference>
<accession>A0AAJ0U6W8</accession>
<dbReference type="SUPFAM" id="SSF53756">
    <property type="entry name" value="UDP-Glycosyltransferase/glycogen phosphorylase"/>
    <property type="match status" value="1"/>
</dbReference>
<evidence type="ECO:0000313" key="3">
    <source>
        <dbReference type="EMBL" id="MBK1706376.1"/>
    </source>
</evidence>
<keyword evidence="4" id="KW-1185">Reference proteome</keyword>
<gene>
    <name evidence="3" type="ORF">CKO40_17930</name>
</gene>
<reference evidence="3" key="1">
    <citation type="submission" date="2017-08" db="EMBL/GenBank/DDBJ databases">
        <authorList>
            <person name="Imhoff J.F."/>
            <person name="Rahn T."/>
            <person name="Kuenzel S."/>
            <person name="Neulinger S.C."/>
        </authorList>
    </citation>
    <scope>NUCLEOTIDE SEQUENCE</scope>
    <source>
        <strain evidence="3">DSM 11080</strain>
    </source>
</reference>
<protein>
    <submittedName>
        <fullName evidence="3">Uncharacterized protein</fullName>
    </submittedName>
</protein>
<sequence length="400" mass="43526">MPSRPFVVMFDAAQQEVVGGHADDGRIAVLLIVPSLRRAGAETQVVDLVNALDPDRFAIHLCAFEADIALLERVAADRVTFHHPRRRSKYDLGYVRAIGRIIDAHAIEVVHCTLQFSLLVGWLARGYARRRPSLVAALHTTLNRGRKEELQDRLLYRWLLRAAARVIFVSSIQSEYWCRRYPFLEDRSTIVYNGIDLAAKPVDAAGTLGASFRAAAGIPDDAFVIACIAGFRPEKGHRFLIQALAGLPEDCYLLLAGDGETRSLIEGAVSRAGLGDRVHFLGIVADVWPVLAAADVSVLASTAVETFSIAMLESMAAGLPMVASRIGGMEEAVTDGETGLLLPPGNTAALRDALVLLHGDRHLARRMGQAGRARVERDFTVERMAHTTAAVLVEAREQVA</sequence>
<dbReference type="Pfam" id="PF13439">
    <property type="entry name" value="Glyco_transf_4"/>
    <property type="match status" value="1"/>
</dbReference>
<evidence type="ECO:0000313" key="4">
    <source>
        <dbReference type="Proteomes" id="UP001296776"/>
    </source>
</evidence>
<organism evidence="3 4">
    <name type="scientific">Halochromatium glycolicum</name>
    <dbReference type="NCBI Taxonomy" id="85075"/>
    <lineage>
        <taxon>Bacteria</taxon>
        <taxon>Pseudomonadati</taxon>
        <taxon>Pseudomonadota</taxon>
        <taxon>Gammaproteobacteria</taxon>
        <taxon>Chromatiales</taxon>
        <taxon>Chromatiaceae</taxon>
        <taxon>Halochromatium</taxon>
    </lineage>
</organism>
<dbReference type="PANTHER" id="PTHR12526">
    <property type="entry name" value="GLYCOSYLTRANSFERASE"/>
    <property type="match status" value="1"/>
</dbReference>
<feature type="domain" description="Glycosyltransferase subfamily 4-like N-terminal" evidence="2">
    <location>
        <begin position="40"/>
        <end position="198"/>
    </location>
</feature>
<dbReference type="Pfam" id="PF00534">
    <property type="entry name" value="Glycos_transf_1"/>
    <property type="match status" value="1"/>
</dbReference>